<reference evidence="1" key="1">
    <citation type="submission" date="2021-02" db="EMBL/GenBank/DDBJ databases">
        <authorList>
            <person name="Nowell W R."/>
        </authorList>
    </citation>
    <scope>NUCLEOTIDE SEQUENCE</scope>
</reference>
<gene>
    <name evidence="1" type="ORF">SEV965_LOCUS19209</name>
</gene>
<proteinExistence type="predicted"/>
<evidence type="ECO:0000313" key="2">
    <source>
        <dbReference type="Proteomes" id="UP000663889"/>
    </source>
</evidence>
<comment type="caution">
    <text evidence="1">The sequence shown here is derived from an EMBL/GenBank/DDBJ whole genome shotgun (WGS) entry which is preliminary data.</text>
</comment>
<name>A0A814TRS3_9BILA</name>
<dbReference type="Proteomes" id="UP000663889">
    <property type="component" value="Unassembled WGS sequence"/>
</dbReference>
<sequence>MYESFNNTSIFRVPPYIQVAKQVRKEIPDKFRIAVRQSSSGENAFRKGLYEMCKRSEFDEADYLYVYACFEQVTPDYVDMFFKVIFKCSWSWSSDHFAQLRFVSERQSNQLLIDALQSSLSLTRRCAAAKLLVHLTVVDQVSVIEVQNLLSAAIDDPYSQQFLNFDHQDIRADWKLKNLLIRLMVKPSNRQHCGATIDMINENSYNPVPAAVFQAK</sequence>
<dbReference type="AlphaFoldDB" id="A0A814TRS3"/>
<organism evidence="1 2">
    <name type="scientific">Rotaria sordida</name>
    <dbReference type="NCBI Taxonomy" id="392033"/>
    <lineage>
        <taxon>Eukaryota</taxon>
        <taxon>Metazoa</taxon>
        <taxon>Spiralia</taxon>
        <taxon>Gnathifera</taxon>
        <taxon>Rotifera</taxon>
        <taxon>Eurotatoria</taxon>
        <taxon>Bdelloidea</taxon>
        <taxon>Philodinida</taxon>
        <taxon>Philodinidae</taxon>
        <taxon>Rotaria</taxon>
    </lineage>
</organism>
<protein>
    <submittedName>
        <fullName evidence="1">Uncharacterized protein</fullName>
    </submittedName>
</protein>
<accession>A0A814TRS3</accession>
<dbReference type="EMBL" id="CAJNOU010001185">
    <property type="protein sequence ID" value="CAF1165373.1"/>
    <property type="molecule type" value="Genomic_DNA"/>
</dbReference>
<evidence type="ECO:0000313" key="1">
    <source>
        <dbReference type="EMBL" id="CAF1165373.1"/>
    </source>
</evidence>